<reference evidence="2 3" key="1">
    <citation type="journal article" date="2016" name="Nat. Commun.">
        <title>Thousands of microbial genomes shed light on interconnected biogeochemical processes in an aquifer system.</title>
        <authorList>
            <person name="Anantharaman K."/>
            <person name="Brown C.T."/>
            <person name="Hug L.A."/>
            <person name="Sharon I."/>
            <person name="Castelle C.J."/>
            <person name="Probst A.J."/>
            <person name="Thomas B.C."/>
            <person name="Singh A."/>
            <person name="Wilkins M.J."/>
            <person name="Karaoz U."/>
            <person name="Brodie E.L."/>
            <person name="Williams K.H."/>
            <person name="Hubbard S.S."/>
            <person name="Banfield J.F."/>
        </authorList>
    </citation>
    <scope>NUCLEOTIDE SEQUENCE [LARGE SCALE GENOMIC DNA]</scope>
</reference>
<organism evidence="2 3">
    <name type="scientific">Candidatus Lloydbacteria bacterium RIFCSPHIGHO2_02_FULL_54_17</name>
    <dbReference type="NCBI Taxonomy" id="1798664"/>
    <lineage>
        <taxon>Bacteria</taxon>
        <taxon>Candidatus Lloydiibacteriota</taxon>
    </lineage>
</organism>
<feature type="chain" id="PRO_5009582488" evidence="1">
    <location>
        <begin position="20"/>
        <end position="160"/>
    </location>
</feature>
<accession>A0A1G2DAH0</accession>
<feature type="signal peptide" evidence="1">
    <location>
        <begin position="1"/>
        <end position="19"/>
    </location>
</feature>
<name>A0A1G2DAH0_9BACT</name>
<keyword evidence="1" id="KW-0732">Signal</keyword>
<proteinExistence type="predicted"/>
<dbReference type="AlphaFoldDB" id="A0A1G2DAH0"/>
<comment type="caution">
    <text evidence="2">The sequence shown here is derived from an EMBL/GenBank/DDBJ whole genome shotgun (WGS) entry which is preliminary data.</text>
</comment>
<gene>
    <name evidence="2" type="ORF">A3C93_05485</name>
</gene>
<dbReference type="EMBL" id="MHLO01000051">
    <property type="protein sequence ID" value="OGZ10533.1"/>
    <property type="molecule type" value="Genomic_DNA"/>
</dbReference>
<sequence length="160" mass="17735">MRFIIVLCTMLFAAVSALGEEQQLRISTHTDVLVKWTPKNWGEREKQFSLPGTYAKCGNYLFTFLPKHASNSTALLGFGVANAKGGIDSVVAVDARDRRVRIWEAPDGVPPSVKSFSDDPKRDHTGHILVLPKREYALVRECLGAKKVDPSKKPPKMISV</sequence>
<evidence type="ECO:0000313" key="3">
    <source>
        <dbReference type="Proteomes" id="UP000178636"/>
    </source>
</evidence>
<protein>
    <submittedName>
        <fullName evidence="2">Uncharacterized protein</fullName>
    </submittedName>
</protein>
<evidence type="ECO:0000256" key="1">
    <source>
        <dbReference type="SAM" id="SignalP"/>
    </source>
</evidence>
<dbReference type="Proteomes" id="UP000178636">
    <property type="component" value="Unassembled WGS sequence"/>
</dbReference>
<evidence type="ECO:0000313" key="2">
    <source>
        <dbReference type="EMBL" id="OGZ10533.1"/>
    </source>
</evidence>